<dbReference type="SUPFAM" id="SSF52374">
    <property type="entry name" value="Nucleotidylyl transferase"/>
    <property type="match status" value="1"/>
</dbReference>
<proteinExistence type="predicted"/>
<dbReference type="InterPro" id="IPR023586">
    <property type="entry name" value="Ile-tRNA-ligase_type2"/>
</dbReference>
<evidence type="ECO:0000256" key="5">
    <source>
        <dbReference type="ARBA" id="ARBA00023146"/>
    </source>
</evidence>
<keyword evidence="2" id="KW-0547">Nucleotide-binding</keyword>
<evidence type="ECO:0000256" key="3">
    <source>
        <dbReference type="ARBA" id="ARBA00022840"/>
    </source>
</evidence>
<dbReference type="EMBL" id="LAZR01004210">
    <property type="protein sequence ID" value="KKN10749.1"/>
    <property type="molecule type" value="Genomic_DNA"/>
</dbReference>
<dbReference type="PANTHER" id="PTHR42780">
    <property type="entry name" value="SOLEUCYL-TRNA SYNTHETASE"/>
    <property type="match status" value="1"/>
</dbReference>
<feature type="domain" description="Aminoacyl-tRNA synthetase class Ia" evidence="6">
    <location>
        <begin position="1"/>
        <end position="107"/>
    </location>
</feature>
<dbReference type="GO" id="GO:0005524">
    <property type="term" value="F:ATP binding"/>
    <property type="evidence" value="ECO:0007669"/>
    <property type="project" value="UniProtKB-KW"/>
</dbReference>
<keyword evidence="1" id="KW-0436">Ligase</keyword>
<dbReference type="InterPro" id="IPR014729">
    <property type="entry name" value="Rossmann-like_a/b/a_fold"/>
</dbReference>
<evidence type="ECO:0000256" key="4">
    <source>
        <dbReference type="ARBA" id="ARBA00022917"/>
    </source>
</evidence>
<dbReference type="Pfam" id="PF00133">
    <property type="entry name" value="tRNA-synt_1"/>
    <property type="match status" value="1"/>
</dbReference>
<feature type="non-terminal residue" evidence="7">
    <location>
        <position position="1"/>
    </location>
</feature>
<comment type="caution">
    <text evidence="7">The sequence shown here is derived from an EMBL/GenBank/DDBJ whole genome shotgun (WGS) entry which is preliminary data.</text>
</comment>
<evidence type="ECO:0000256" key="2">
    <source>
        <dbReference type="ARBA" id="ARBA00022741"/>
    </source>
</evidence>
<gene>
    <name evidence="7" type="ORF">LCGC14_1033420</name>
</gene>
<dbReference type="GO" id="GO:0004822">
    <property type="term" value="F:isoleucine-tRNA ligase activity"/>
    <property type="evidence" value="ECO:0007669"/>
    <property type="project" value="InterPro"/>
</dbReference>
<keyword evidence="3" id="KW-0067">ATP-binding</keyword>
<dbReference type="AlphaFoldDB" id="A0A0F9MYH7"/>
<evidence type="ECO:0000259" key="6">
    <source>
        <dbReference type="Pfam" id="PF00133"/>
    </source>
</evidence>
<dbReference type="PANTHER" id="PTHR42780:SF1">
    <property type="entry name" value="ISOLEUCINE--TRNA LIGASE, CYTOPLASMIC"/>
    <property type="match status" value="1"/>
</dbReference>
<evidence type="ECO:0000313" key="7">
    <source>
        <dbReference type="EMBL" id="KKN10749.1"/>
    </source>
</evidence>
<dbReference type="GO" id="GO:0006428">
    <property type="term" value="P:isoleucyl-tRNA aminoacylation"/>
    <property type="evidence" value="ECO:0007669"/>
    <property type="project" value="TreeGrafter"/>
</dbReference>
<name>A0A0F9MYH7_9ZZZZ</name>
<keyword evidence="5" id="KW-0030">Aminoacyl-tRNA synthetase</keyword>
<dbReference type="InterPro" id="IPR002300">
    <property type="entry name" value="aa-tRNA-synth_Ia"/>
</dbReference>
<sequence>SMPYAQMHYPFEDKEKFEKNFPAKFIAEGVDQTRTWFYYLHVLATAIKGKEAYENVIANGMVLAEDGKKMSKKLQNYPEPIDVFNKYGADAVRYYLATSQVMKAEDLNFSEKEVDEDTLFEKKGKNKEELNLDGSLPKKFVSFIED</sequence>
<protein>
    <recommendedName>
        <fullName evidence="6">Aminoacyl-tRNA synthetase class Ia domain-containing protein</fullName>
    </recommendedName>
</protein>
<reference evidence="7" key="1">
    <citation type="journal article" date="2015" name="Nature">
        <title>Complex archaea that bridge the gap between prokaryotes and eukaryotes.</title>
        <authorList>
            <person name="Spang A."/>
            <person name="Saw J.H."/>
            <person name="Jorgensen S.L."/>
            <person name="Zaremba-Niedzwiedzka K."/>
            <person name="Martijn J."/>
            <person name="Lind A.E."/>
            <person name="van Eijk R."/>
            <person name="Schleper C."/>
            <person name="Guy L."/>
            <person name="Ettema T.J."/>
        </authorList>
    </citation>
    <scope>NUCLEOTIDE SEQUENCE</scope>
</reference>
<dbReference type="Gene3D" id="3.40.50.620">
    <property type="entry name" value="HUPs"/>
    <property type="match status" value="1"/>
</dbReference>
<organism evidence="7">
    <name type="scientific">marine sediment metagenome</name>
    <dbReference type="NCBI Taxonomy" id="412755"/>
    <lineage>
        <taxon>unclassified sequences</taxon>
        <taxon>metagenomes</taxon>
        <taxon>ecological metagenomes</taxon>
    </lineage>
</organism>
<evidence type="ECO:0000256" key="1">
    <source>
        <dbReference type="ARBA" id="ARBA00022598"/>
    </source>
</evidence>
<accession>A0A0F9MYH7</accession>
<keyword evidence="4" id="KW-0648">Protein biosynthesis</keyword>